<evidence type="ECO:0000313" key="1">
    <source>
        <dbReference type="EMBL" id="KAL3764888.1"/>
    </source>
</evidence>
<proteinExistence type="predicted"/>
<sequence length="98" mass="11360">MKSCTKSDYRRFSSQRNTDTIQCSRMLAEKLGRLTKEETCMCVGLEVYLAPDANDRLIELQRSRKKHVQDVLSKQRRQMKMNINDEDTIAQASKQSSS</sequence>
<reference evidence="1 2" key="1">
    <citation type="submission" date="2024-10" db="EMBL/GenBank/DDBJ databases">
        <title>Updated reference genomes for cyclostephanoid diatoms.</title>
        <authorList>
            <person name="Roberts W.R."/>
            <person name="Alverson A.J."/>
        </authorList>
    </citation>
    <scope>NUCLEOTIDE SEQUENCE [LARGE SCALE GENOMIC DNA]</scope>
    <source>
        <strain evidence="1 2">AJA010-31</strain>
    </source>
</reference>
<name>A0ABD3MPR5_9STRA</name>
<keyword evidence="2" id="KW-1185">Reference proteome</keyword>
<dbReference type="Proteomes" id="UP001530400">
    <property type="component" value="Unassembled WGS sequence"/>
</dbReference>
<evidence type="ECO:0000313" key="2">
    <source>
        <dbReference type="Proteomes" id="UP001530400"/>
    </source>
</evidence>
<dbReference type="EMBL" id="JALLPJ020001411">
    <property type="protein sequence ID" value="KAL3764888.1"/>
    <property type="molecule type" value="Genomic_DNA"/>
</dbReference>
<dbReference type="AlphaFoldDB" id="A0ABD3MPR5"/>
<organism evidence="1 2">
    <name type="scientific">Cyclotella atomus</name>
    <dbReference type="NCBI Taxonomy" id="382360"/>
    <lineage>
        <taxon>Eukaryota</taxon>
        <taxon>Sar</taxon>
        <taxon>Stramenopiles</taxon>
        <taxon>Ochrophyta</taxon>
        <taxon>Bacillariophyta</taxon>
        <taxon>Coscinodiscophyceae</taxon>
        <taxon>Thalassiosirophycidae</taxon>
        <taxon>Stephanodiscales</taxon>
        <taxon>Stephanodiscaceae</taxon>
        <taxon>Cyclotella</taxon>
    </lineage>
</organism>
<accession>A0ABD3MPR5</accession>
<protein>
    <submittedName>
        <fullName evidence="1">Uncharacterized protein</fullName>
    </submittedName>
</protein>
<comment type="caution">
    <text evidence="1">The sequence shown here is derived from an EMBL/GenBank/DDBJ whole genome shotgun (WGS) entry which is preliminary data.</text>
</comment>
<gene>
    <name evidence="1" type="ORF">ACHAWO_006736</name>
</gene>